<dbReference type="PANTHER" id="PTHR34285:SF10">
    <property type="match status" value="1"/>
</dbReference>
<keyword evidence="2" id="KW-1185">Reference proteome</keyword>
<proteinExistence type="predicted"/>
<sequence>SRLSNHLPKLNTLRITFSYSKNGKQPPLKLYTFCEREFLLGKIMKASLKFRENQNPIFKAKIPLNALGFPFRSSIETSTSDAKDKDLCLSFSTFFQSGPILKLFYRPNDSNRPFGLVVKTGVGSRGSPIEAPLTMSAEFNFPGNGNPSFFLQFKPQLGDFSIRRSVNSKKVENDDVQSNNIVPYDEEIAEKKSGKVTWADLFVAEKAVEGLFGGEVHARTVFPIMDKVVGKIGWSLKFPATESSFPMVKMPYMVVNKLGIEHVWKDKAGIDRNSRGSDGDVAEMCLALKKELGNLELEKESLWKKMEELKSEVAAGKFMPASGGKSPTRLRRIIERLRSRKARSGDIKKKGAVDV</sequence>
<feature type="non-terminal residue" evidence="1">
    <location>
        <position position="1"/>
    </location>
</feature>
<dbReference type="Proteomes" id="UP000823775">
    <property type="component" value="Unassembled WGS sequence"/>
</dbReference>
<reference evidence="1 2" key="1">
    <citation type="journal article" date="2021" name="BMC Genomics">
        <title>Datura genome reveals duplications of psychoactive alkaloid biosynthetic genes and high mutation rate following tissue culture.</title>
        <authorList>
            <person name="Rajewski A."/>
            <person name="Carter-House D."/>
            <person name="Stajich J."/>
            <person name="Litt A."/>
        </authorList>
    </citation>
    <scope>NUCLEOTIDE SEQUENCE [LARGE SCALE GENOMIC DNA]</scope>
    <source>
        <strain evidence="1">AR-01</strain>
    </source>
</reference>
<accession>A0ABS8V5H1</accession>
<evidence type="ECO:0000313" key="2">
    <source>
        <dbReference type="Proteomes" id="UP000823775"/>
    </source>
</evidence>
<dbReference type="EMBL" id="JACEIK010003567">
    <property type="protein sequence ID" value="MCD9642257.1"/>
    <property type="molecule type" value="Genomic_DNA"/>
</dbReference>
<gene>
    <name evidence="1" type="ORF">HAX54_028948</name>
</gene>
<comment type="caution">
    <text evidence="1">The sequence shown here is derived from an EMBL/GenBank/DDBJ whole genome shotgun (WGS) entry which is preliminary data.</text>
</comment>
<protein>
    <submittedName>
        <fullName evidence="1">Uncharacterized protein</fullName>
    </submittedName>
</protein>
<organism evidence="1 2">
    <name type="scientific">Datura stramonium</name>
    <name type="common">Jimsonweed</name>
    <name type="synonym">Common thornapple</name>
    <dbReference type="NCBI Taxonomy" id="4076"/>
    <lineage>
        <taxon>Eukaryota</taxon>
        <taxon>Viridiplantae</taxon>
        <taxon>Streptophyta</taxon>
        <taxon>Embryophyta</taxon>
        <taxon>Tracheophyta</taxon>
        <taxon>Spermatophyta</taxon>
        <taxon>Magnoliopsida</taxon>
        <taxon>eudicotyledons</taxon>
        <taxon>Gunneridae</taxon>
        <taxon>Pentapetalae</taxon>
        <taxon>asterids</taxon>
        <taxon>lamiids</taxon>
        <taxon>Solanales</taxon>
        <taxon>Solanaceae</taxon>
        <taxon>Solanoideae</taxon>
        <taxon>Datureae</taxon>
        <taxon>Datura</taxon>
    </lineage>
</organism>
<dbReference type="PANTHER" id="PTHR34285">
    <property type="entry name" value="OS08G0510800 PROTEIN"/>
    <property type="match status" value="1"/>
</dbReference>
<name>A0ABS8V5H1_DATST</name>
<evidence type="ECO:0000313" key="1">
    <source>
        <dbReference type="EMBL" id="MCD9642257.1"/>
    </source>
</evidence>